<gene>
    <name evidence="1" type="ORF">V1525DRAFT_391450</name>
</gene>
<comment type="caution">
    <text evidence="1">The sequence shown here is derived from an EMBL/GenBank/DDBJ whole genome shotgun (WGS) entry which is preliminary data.</text>
</comment>
<name>A0ACC3SST3_LIPKO</name>
<evidence type="ECO:0000313" key="2">
    <source>
        <dbReference type="Proteomes" id="UP001433508"/>
    </source>
</evidence>
<accession>A0ACC3SST3</accession>
<reference evidence="2" key="1">
    <citation type="journal article" date="2024" name="Front. Bioeng. Biotechnol.">
        <title>Genome-scale model development and genomic sequencing of the oleaginous clade Lipomyces.</title>
        <authorList>
            <person name="Czajka J.J."/>
            <person name="Han Y."/>
            <person name="Kim J."/>
            <person name="Mondo S.J."/>
            <person name="Hofstad B.A."/>
            <person name="Robles A."/>
            <person name="Haridas S."/>
            <person name="Riley R."/>
            <person name="LaButti K."/>
            <person name="Pangilinan J."/>
            <person name="Andreopoulos W."/>
            <person name="Lipzen A."/>
            <person name="Yan J."/>
            <person name="Wang M."/>
            <person name="Ng V."/>
            <person name="Grigoriev I.V."/>
            <person name="Spatafora J.W."/>
            <person name="Magnuson J.K."/>
            <person name="Baker S.E."/>
            <person name="Pomraning K.R."/>
        </authorList>
    </citation>
    <scope>NUCLEOTIDE SEQUENCE [LARGE SCALE GENOMIC DNA]</scope>
    <source>
        <strain evidence="2">CBS 7786</strain>
    </source>
</reference>
<dbReference type="Proteomes" id="UP001433508">
    <property type="component" value="Unassembled WGS sequence"/>
</dbReference>
<evidence type="ECO:0000313" key="1">
    <source>
        <dbReference type="EMBL" id="KAK9234441.1"/>
    </source>
</evidence>
<keyword evidence="2" id="KW-1185">Reference proteome</keyword>
<organism evidence="1 2">
    <name type="scientific">Lipomyces kononenkoae</name>
    <name type="common">Yeast</name>
    <dbReference type="NCBI Taxonomy" id="34357"/>
    <lineage>
        <taxon>Eukaryota</taxon>
        <taxon>Fungi</taxon>
        <taxon>Dikarya</taxon>
        <taxon>Ascomycota</taxon>
        <taxon>Saccharomycotina</taxon>
        <taxon>Lipomycetes</taxon>
        <taxon>Lipomycetales</taxon>
        <taxon>Lipomycetaceae</taxon>
        <taxon>Lipomyces</taxon>
    </lineage>
</organism>
<protein>
    <submittedName>
        <fullName evidence="1">Uncharacterized protein</fullName>
    </submittedName>
</protein>
<proteinExistence type="predicted"/>
<sequence length="289" mass="32063">MAPTVALIGVHGHLFNAIHEAITSSLFKDKYNLPLRALTRDPSKEEHKKFVEYYSINYEDPSSLDNALDGVDVAINLVSPGQVWDVILQSIVRKKVPVYITSDFGCDGRKVLQKSFLDFKDGHAEKAKAAGVPKVVRFFTGLFQEFLKSPALGPTWKEHTATILGDGTGPVTATSIRDIGRAVASIAYRPASEIPDVVRIQGDQKTLNEIIAIYEKLTSNKVKVTYDPLPADSLDQLADADLLPALRIFAANPQTESFYFPETQNELVNPGLWKWQSIEELFINDFGEN</sequence>
<dbReference type="EMBL" id="MU971476">
    <property type="protein sequence ID" value="KAK9234441.1"/>
    <property type="molecule type" value="Genomic_DNA"/>
</dbReference>